<keyword evidence="1" id="KW-0812">Transmembrane</keyword>
<sequence>MKIEDLSKVLDEIKIRFSSRFITYFIVYWLIFHWRISVALIWYDRSQIQAEGCRSIFEFIRKQLIVNNYHCEVFWYALGSTIAFPIIKTMILAFDAIIVVCRKNWISKINEDELFYKNIELEKNIDNINNVKLLDGQWIFSFSKFKDDKNNNIKTPQPIYIINGEWYSLNEEGIKTGPYFRIENFFLNEKKNQLSFTKNVIKPNGEITYFDKNKYNVLTLNNGNINFLRGTENGEEVDYEKIK</sequence>
<accession>A0A2S4N8Z4</accession>
<dbReference type="AlphaFoldDB" id="A0A2S4N8Z4"/>
<keyword evidence="1" id="KW-0472">Membrane</keyword>
<organism evidence="2 3">
    <name type="scientific">Flavobacterium croceum DSM 17960</name>
    <dbReference type="NCBI Taxonomy" id="1121886"/>
    <lineage>
        <taxon>Bacteria</taxon>
        <taxon>Pseudomonadati</taxon>
        <taxon>Bacteroidota</taxon>
        <taxon>Flavobacteriia</taxon>
        <taxon>Flavobacteriales</taxon>
        <taxon>Flavobacteriaceae</taxon>
        <taxon>Flavobacterium</taxon>
    </lineage>
</organism>
<name>A0A2S4N8Z4_9FLAO</name>
<dbReference type="EMBL" id="PQNY01000005">
    <property type="protein sequence ID" value="POS02174.1"/>
    <property type="molecule type" value="Genomic_DNA"/>
</dbReference>
<evidence type="ECO:0000313" key="3">
    <source>
        <dbReference type="Proteomes" id="UP000237056"/>
    </source>
</evidence>
<proteinExistence type="predicted"/>
<reference evidence="2 3" key="1">
    <citation type="submission" date="2018-01" db="EMBL/GenBank/DDBJ databases">
        <title>Genomic Encyclopedia of Type Strains, Phase I: the one thousand microbial genomes (KMG-I) project.</title>
        <authorList>
            <person name="Goeker M."/>
        </authorList>
    </citation>
    <scope>NUCLEOTIDE SEQUENCE [LARGE SCALE GENOMIC DNA]</scope>
    <source>
        <strain evidence="2 3">DSM 17960</strain>
    </source>
</reference>
<evidence type="ECO:0000313" key="2">
    <source>
        <dbReference type="EMBL" id="POS02174.1"/>
    </source>
</evidence>
<gene>
    <name evidence="2" type="ORF">Q361_10568</name>
</gene>
<dbReference type="OrthoDB" id="1332755at2"/>
<keyword evidence="1" id="KW-1133">Transmembrane helix</keyword>
<protein>
    <submittedName>
        <fullName evidence="2">Uncharacterized protein</fullName>
    </submittedName>
</protein>
<evidence type="ECO:0000256" key="1">
    <source>
        <dbReference type="SAM" id="Phobius"/>
    </source>
</evidence>
<keyword evidence="3" id="KW-1185">Reference proteome</keyword>
<comment type="caution">
    <text evidence="2">The sequence shown here is derived from an EMBL/GenBank/DDBJ whole genome shotgun (WGS) entry which is preliminary data.</text>
</comment>
<feature type="transmembrane region" description="Helical" evidence="1">
    <location>
        <begin position="21"/>
        <end position="43"/>
    </location>
</feature>
<dbReference type="Proteomes" id="UP000237056">
    <property type="component" value="Unassembled WGS sequence"/>
</dbReference>
<feature type="transmembrane region" description="Helical" evidence="1">
    <location>
        <begin position="73"/>
        <end position="100"/>
    </location>
</feature>
<dbReference type="RefSeq" id="WP_103725610.1">
    <property type="nucleotide sequence ID" value="NZ_PQNY01000005.1"/>
</dbReference>